<organism evidence="1 2">
    <name type="scientific">Bacteroides salyersiae</name>
    <dbReference type="NCBI Taxonomy" id="291644"/>
    <lineage>
        <taxon>Bacteria</taxon>
        <taxon>Pseudomonadati</taxon>
        <taxon>Bacteroidota</taxon>
        <taxon>Bacteroidia</taxon>
        <taxon>Bacteroidales</taxon>
        <taxon>Bacteroidaceae</taxon>
        <taxon>Bacteroides</taxon>
    </lineage>
</organism>
<name>A0A7J4XM79_9BACE</name>
<reference evidence="1 2" key="1">
    <citation type="journal article" date="2019" name="Nat. Med.">
        <title>A library of human gut bacterial isolates paired with longitudinal multiomics data enables mechanistic microbiome research.</title>
        <authorList>
            <person name="Poyet M."/>
            <person name="Groussin M."/>
            <person name="Gibbons S.M."/>
            <person name="Avila-Pacheco J."/>
            <person name="Jiang X."/>
            <person name="Kearney S.M."/>
            <person name="Perrotta A.R."/>
            <person name="Berdy B."/>
            <person name="Zhao S."/>
            <person name="Lieberman T.D."/>
            <person name="Swanson P.K."/>
            <person name="Smith M."/>
            <person name="Roesemann S."/>
            <person name="Alexander J.E."/>
            <person name="Rich S.A."/>
            <person name="Livny J."/>
            <person name="Vlamakis H."/>
            <person name="Clish C."/>
            <person name="Bullock K."/>
            <person name="Deik A."/>
            <person name="Scott J."/>
            <person name="Pierce K.A."/>
            <person name="Xavier R.J."/>
            <person name="Alm E.J."/>
        </authorList>
    </citation>
    <scope>NUCLEOTIDE SEQUENCE [LARGE SCALE GENOMIC DNA]</scope>
    <source>
        <strain evidence="1 2">BIOML-A10</strain>
    </source>
</reference>
<dbReference type="Proteomes" id="UP000422221">
    <property type="component" value="Unassembled WGS sequence"/>
</dbReference>
<comment type="caution">
    <text evidence="1">The sequence shown here is derived from an EMBL/GenBank/DDBJ whole genome shotgun (WGS) entry which is preliminary data.</text>
</comment>
<dbReference type="RefSeq" id="WP_130058334.1">
    <property type="nucleotide sequence ID" value="NZ_RCXT01000003.1"/>
</dbReference>
<dbReference type="AlphaFoldDB" id="A0A7J4XM79"/>
<sequence length="317" mass="36294">MKNRTQILSFIKTIRPKTVADKKKIIQYCSQIGIQIVFNANNDVLKRTTFKEFQTWANNDSPEIGKILVYPAPFVTIGIVSMVTPEQIYLGPTLFGEDGLVTNKVERPSSGYREATKEEILKFHQVLTSKGFCWNLWQNKFVKSIYIPRQNQFVRFRSYTGSHEGVGIFKKITDAGDIVMYCAKLDNFPIQYSLHEVIGKKDCYQFAAATKKDIRTLKDELYQVGKIWNGYYSRIQPVDFFCNNGEEYCYITDKGKIERGRKNNSIACKERIAFGNIFADTKQAEDFLFKVQEMLKCELCKPTAGDNAIKHSKGAPG</sequence>
<gene>
    <name evidence="1" type="ORF">F3F73_06345</name>
</gene>
<accession>A0A7J4XM79</accession>
<proteinExistence type="predicted"/>
<dbReference type="EMBL" id="VWMK01000004">
    <property type="protein sequence ID" value="KAA3768012.1"/>
    <property type="molecule type" value="Genomic_DNA"/>
</dbReference>
<evidence type="ECO:0000313" key="1">
    <source>
        <dbReference type="EMBL" id="KAA3768012.1"/>
    </source>
</evidence>
<evidence type="ECO:0000313" key="2">
    <source>
        <dbReference type="Proteomes" id="UP000422221"/>
    </source>
</evidence>
<protein>
    <submittedName>
        <fullName evidence="1">Uncharacterized protein</fullName>
    </submittedName>
</protein>